<dbReference type="InterPro" id="IPR050951">
    <property type="entry name" value="Retrovirus_Pol_polyprotein"/>
</dbReference>
<dbReference type="Gene3D" id="3.30.420.10">
    <property type="entry name" value="Ribonuclease H-like superfamily/Ribonuclease H"/>
    <property type="match status" value="1"/>
</dbReference>
<dbReference type="Gene3D" id="1.10.340.70">
    <property type="match status" value="1"/>
</dbReference>
<dbReference type="PROSITE" id="PS50994">
    <property type="entry name" value="INTEGRASE"/>
    <property type="match status" value="1"/>
</dbReference>
<dbReference type="FunFam" id="3.30.420.10:FF:000032">
    <property type="entry name" value="Retrovirus-related Pol polyprotein from transposon 297-like Protein"/>
    <property type="match status" value="1"/>
</dbReference>
<organism evidence="2 3">
    <name type="scientific">Paraglomus occultum</name>
    <dbReference type="NCBI Taxonomy" id="144539"/>
    <lineage>
        <taxon>Eukaryota</taxon>
        <taxon>Fungi</taxon>
        <taxon>Fungi incertae sedis</taxon>
        <taxon>Mucoromycota</taxon>
        <taxon>Glomeromycotina</taxon>
        <taxon>Glomeromycetes</taxon>
        <taxon>Paraglomerales</taxon>
        <taxon>Paraglomeraceae</taxon>
        <taxon>Paraglomus</taxon>
    </lineage>
</organism>
<dbReference type="Pfam" id="PF00665">
    <property type="entry name" value="rve"/>
    <property type="match status" value="1"/>
</dbReference>
<dbReference type="OrthoDB" id="5592268at2759"/>
<dbReference type="Pfam" id="PF17921">
    <property type="entry name" value="Integrase_H2C2"/>
    <property type="match status" value="1"/>
</dbReference>
<evidence type="ECO:0000313" key="2">
    <source>
        <dbReference type="EMBL" id="CAG8607996.1"/>
    </source>
</evidence>
<dbReference type="PANTHER" id="PTHR37984">
    <property type="entry name" value="PROTEIN CBG26694"/>
    <property type="match status" value="1"/>
</dbReference>
<gene>
    <name evidence="2" type="ORF">POCULU_LOCUS7806</name>
</gene>
<dbReference type="InterPro" id="IPR036397">
    <property type="entry name" value="RNaseH_sf"/>
</dbReference>
<dbReference type="InterPro" id="IPR041588">
    <property type="entry name" value="Integrase_H2C2"/>
</dbReference>
<dbReference type="AlphaFoldDB" id="A0A9N9CR36"/>
<dbReference type="GO" id="GO:0005634">
    <property type="term" value="C:nucleus"/>
    <property type="evidence" value="ECO:0007669"/>
    <property type="project" value="UniProtKB-ARBA"/>
</dbReference>
<accession>A0A9N9CR36</accession>
<dbReference type="Proteomes" id="UP000789572">
    <property type="component" value="Unassembled WGS sequence"/>
</dbReference>
<sequence length="395" mass="46118">MDPERYEQLKQEIIAKGSNTYKIINNNLFVKHVIWKRVIKDPEHKRIIRDVHDLAHSGKRRTLDKIKELYWWPGMMNHVADYIESCDSCQRDTKPKHQNPLNPIPISGPWEIVGIDHVGPLPKSKEGYQYIIVAQDYLTKWPIAEPTKTTNQDEAIKFVRDRIMAVHGSPKQIITDQGAAFIRHHWDQMMELWKIKHVTTTAGHPQANDQVERLNQTIVKGLRRTLKSRKECWPDILQLILMDYRALIQDTTGYSPSQLLYGKQIRLPIESDFEARETEEDWDKTLKKRIAQLDLIEPNQVKAAENIKAKQAKMKARYDKRIKQTVKFQVGEQVLLYGPKRTKLETTATGPFRIRKANKYNSYELELLNGTPYLTVTGTRLRHYKDRSGNVHVDI</sequence>
<dbReference type="InterPro" id="IPR001584">
    <property type="entry name" value="Integrase_cat-core"/>
</dbReference>
<evidence type="ECO:0000313" key="3">
    <source>
        <dbReference type="Proteomes" id="UP000789572"/>
    </source>
</evidence>
<dbReference type="SUPFAM" id="SSF53098">
    <property type="entry name" value="Ribonuclease H-like"/>
    <property type="match status" value="1"/>
</dbReference>
<protein>
    <submittedName>
        <fullName evidence="2">7340_t:CDS:1</fullName>
    </submittedName>
</protein>
<feature type="domain" description="Integrase catalytic" evidence="1">
    <location>
        <begin position="105"/>
        <end position="264"/>
    </location>
</feature>
<dbReference type="PANTHER" id="PTHR37984:SF5">
    <property type="entry name" value="PROTEIN NYNRIN-LIKE"/>
    <property type="match status" value="1"/>
</dbReference>
<reference evidence="2" key="1">
    <citation type="submission" date="2021-06" db="EMBL/GenBank/DDBJ databases">
        <authorList>
            <person name="Kallberg Y."/>
            <person name="Tangrot J."/>
            <person name="Rosling A."/>
        </authorList>
    </citation>
    <scope>NUCLEOTIDE SEQUENCE</scope>
    <source>
        <strain evidence="2">IA702</strain>
    </source>
</reference>
<keyword evidence="3" id="KW-1185">Reference proteome</keyword>
<evidence type="ECO:0000259" key="1">
    <source>
        <dbReference type="PROSITE" id="PS50994"/>
    </source>
</evidence>
<proteinExistence type="predicted"/>
<dbReference type="GO" id="GO:0003676">
    <property type="term" value="F:nucleic acid binding"/>
    <property type="evidence" value="ECO:0007669"/>
    <property type="project" value="InterPro"/>
</dbReference>
<dbReference type="GO" id="GO:0015074">
    <property type="term" value="P:DNA integration"/>
    <property type="evidence" value="ECO:0007669"/>
    <property type="project" value="InterPro"/>
</dbReference>
<name>A0A9N9CR36_9GLOM</name>
<comment type="caution">
    <text evidence="2">The sequence shown here is derived from an EMBL/GenBank/DDBJ whole genome shotgun (WGS) entry which is preliminary data.</text>
</comment>
<dbReference type="EMBL" id="CAJVPJ010001924">
    <property type="protein sequence ID" value="CAG8607996.1"/>
    <property type="molecule type" value="Genomic_DNA"/>
</dbReference>
<dbReference type="InterPro" id="IPR012337">
    <property type="entry name" value="RNaseH-like_sf"/>
</dbReference>